<dbReference type="AlphaFoldDB" id="A0A1D8TTF7"/>
<protein>
    <submittedName>
        <fullName evidence="1">Uncharacterized protein</fullName>
    </submittedName>
</protein>
<accession>A0A1D8TTF7</accession>
<organism evidence="1 2">
    <name type="scientific">Moorena producens PAL-8-15-08-1</name>
    <dbReference type="NCBI Taxonomy" id="1458985"/>
    <lineage>
        <taxon>Bacteria</taxon>
        <taxon>Bacillati</taxon>
        <taxon>Cyanobacteriota</taxon>
        <taxon>Cyanophyceae</taxon>
        <taxon>Coleofasciculales</taxon>
        <taxon>Coleofasciculaceae</taxon>
        <taxon>Moorena</taxon>
    </lineage>
</organism>
<dbReference type="EMBL" id="CP017599">
    <property type="protein sequence ID" value="AOX00919.1"/>
    <property type="molecule type" value="Genomic_DNA"/>
</dbReference>
<evidence type="ECO:0000313" key="2">
    <source>
        <dbReference type="Proteomes" id="UP000177870"/>
    </source>
</evidence>
<name>A0A1D8TTF7_9CYAN</name>
<reference evidence="2" key="1">
    <citation type="submission" date="2016-10" db="EMBL/GenBank/DDBJ databases">
        <title>Comparative genomics uncovers the prolific and rare metabolic potential of the cyanobacterial genus Moorea.</title>
        <authorList>
            <person name="Leao T."/>
            <person name="Castelao G."/>
            <person name="Korobeynikov A."/>
            <person name="Monroe E.A."/>
            <person name="Podell S."/>
            <person name="Glukhov E."/>
            <person name="Allen E."/>
            <person name="Gerwick W.H."/>
            <person name="Gerwick L."/>
        </authorList>
    </citation>
    <scope>NUCLEOTIDE SEQUENCE [LARGE SCALE GENOMIC DNA]</scope>
    <source>
        <strain evidence="2">PAL-8-15-08-1</strain>
    </source>
</reference>
<dbReference type="Proteomes" id="UP000177870">
    <property type="component" value="Chromosome"/>
</dbReference>
<evidence type="ECO:0000313" key="1">
    <source>
        <dbReference type="EMBL" id="AOX00919.1"/>
    </source>
</evidence>
<gene>
    <name evidence="1" type="ORF">BJP34_17015</name>
</gene>
<dbReference type="RefSeq" id="WP_070393370.1">
    <property type="nucleotide sequence ID" value="NZ_CP017599.1"/>
</dbReference>
<proteinExistence type="predicted"/>
<sequence>MQTRTEELVALHRFVPRIWQFGNTITPIAIKKTGCVVKGATPHSTAKLIINYGTGWLICAIC</sequence>
<dbReference type="KEGG" id="mpro:BJP34_17015"/>